<dbReference type="InterPro" id="IPR005467">
    <property type="entry name" value="His_kinase_dom"/>
</dbReference>
<dbReference type="Gene3D" id="3.30.450.20">
    <property type="entry name" value="PAS domain"/>
    <property type="match status" value="4"/>
</dbReference>
<dbReference type="PROSITE" id="PS50112">
    <property type="entry name" value="PAS"/>
    <property type="match status" value="2"/>
</dbReference>
<dbReference type="PANTHER" id="PTHR24421">
    <property type="entry name" value="NITRATE/NITRITE SENSOR PROTEIN NARX-RELATED"/>
    <property type="match status" value="1"/>
</dbReference>
<dbReference type="SMART" id="SM00091">
    <property type="entry name" value="PAS"/>
    <property type="match status" value="4"/>
</dbReference>
<dbReference type="GO" id="GO:0016020">
    <property type="term" value="C:membrane"/>
    <property type="evidence" value="ECO:0007669"/>
    <property type="project" value="InterPro"/>
</dbReference>
<keyword evidence="1" id="KW-0808">Transferase</keyword>
<dbReference type="InterPro" id="IPR001610">
    <property type="entry name" value="PAC"/>
</dbReference>
<dbReference type="Pfam" id="PF08448">
    <property type="entry name" value="PAS_4"/>
    <property type="match status" value="3"/>
</dbReference>
<dbReference type="InterPro" id="IPR036890">
    <property type="entry name" value="HATPase_C_sf"/>
</dbReference>
<dbReference type="GO" id="GO:0000155">
    <property type="term" value="F:phosphorelay sensor kinase activity"/>
    <property type="evidence" value="ECO:0007669"/>
    <property type="project" value="InterPro"/>
</dbReference>
<dbReference type="eggNOG" id="COG2202">
    <property type="taxonomic scope" value="Bacteria"/>
</dbReference>
<dbReference type="Pfam" id="PF07730">
    <property type="entry name" value="HisKA_3"/>
    <property type="match status" value="1"/>
</dbReference>
<evidence type="ECO:0000259" key="5">
    <source>
        <dbReference type="PROSITE" id="PS50112"/>
    </source>
</evidence>
<feature type="domain" description="PAS" evidence="5">
    <location>
        <begin position="21"/>
        <end position="67"/>
    </location>
</feature>
<dbReference type="HOGENOM" id="CLU_371604_0_0_6"/>
<evidence type="ECO:0000256" key="1">
    <source>
        <dbReference type="ARBA" id="ARBA00022679"/>
    </source>
</evidence>
<sequence length="749" mass="86207">MMFNDKLFSFDNSDANDIIQQNNLLKLLFEYTKEPAMFVTDPAEGFRFVMVNEAVCNHFGLSREQLLRCTPVDFDPHFNLEDLDELAILMDHYKSMTFEREHLLPNGNIVPVEISANTFEYNGRALVVGYFRNIETRKKEEKERHKTEEVKRELLEKQYQKVFENLADSVCILEIDQQGNATISAVNGAAVKASNRSPYAYLGNSVDHLFPESKTAIFNQHKDICLETGEACFYQVSFEGEETLYLDISMTPIKNSLGQIERIVLVSRDITLQKHKENLLKLREQEFRALVEHSQDIVIRYNTQCQRVYANPAFLRVVGVKDQTDVLGKSPNEDRLARDVGLQMYAHIQSAIKHECCKIVDISCHNGEEEVCYEIHILPEFDSENNLTSILTIGRDYTQRKRIENALLQSEEKFRTLVENSPDTISRHDLKGRRIYLNPQSEILAGKLYKKILNSTPAQYPGGREGINYQNKIMDVIRTGRKTDFQIGWKSSKGKKFSLISLVPEYDESNEIVSVLAIGRDITLLSNIKSELEASRRQLRELSTYRELTREHERKYIAREVHDELGQQLTALKIETQILEMRYGNLDPNFKIQLDRIKSQLQNTISFTRDLVYRLRPGVLDMGIIPAIEWLVDDFQKRTSDCRCKLIVDSDKITLSDDIATALFRIVQESLTNIIKHADANSIEIHLKKQGKYLTLSIHDNGKGFDTTKQRKDTFGLMGIKERAIMINAELLLNSQKGKGTQIELNIPF</sequence>
<dbReference type="Gene3D" id="1.20.5.1930">
    <property type="match status" value="1"/>
</dbReference>
<dbReference type="Gene3D" id="3.30.565.10">
    <property type="entry name" value="Histidine kinase-like ATPase, C-terminal domain"/>
    <property type="match status" value="1"/>
</dbReference>
<dbReference type="eggNOG" id="COG4585">
    <property type="taxonomic scope" value="Bacteria"/>
</dbReference>
<evidence type="ECO:0000256" key="3">
    <source>
        <dbReference type="ARBA" id="ARBA00023012"/>
    </source>
</evidence>
<dbReference type="InterPro" id="IPR035965">
    <property type="entry name" value="PAS-like_dom_sf"/>
</dbReference>
<dbReference type="KEGG" id="mme:Marme_1083"/>
<dbReference type="InterPro" id="IPR003594">
    <property type="entry name" value="HATPase_dom"/>
</dbReference>
<dbReference type="Proteomes" id="UP000001062">
    <property type="component" value="Chromosome"/>
</dbReference>
<evidence type="ECO:0000256" key="2">
    <source>
        <dbReference type="ARBA" id="ARBA00022777"/>
    </source>
</evidence>
<keyword evidence="2 7" id="KW-0418">Kinase</keyword>
<keyword evidence="3" id="KW-0902">Two-component regulatory system</keyword>
<evidence type="ECO:0000313" key="7">
    <source>
        <dbReference type="EMBL" id="ADZ90358.1"/>
    </source>
</evidence>
<evidence type="ECO:0000259" key="6">
    <source>
        <dbReference type="PROSITE" id="PS50113"/>
    </source>
</evidence>
<evidence type="ECO:0000313" key="8">
    <source>
        <dbReference type="Proteomes" id="UP000001062"/>
    </source>
</evidence>
<evidence type="ECO:0000259" key="4">
    <source>
        <dbReference type="PROSITE" id="PS50109"/>
    </source>
</evidence>
<dbReference type="EMBL" id="CP002583">
    <property type="protein sequence ID" value="ADZ90358.1"/>
    <property type="molecule type" value="Genomic_DNA"/>
</dbReference>
<dbReference type="SUPFAM" id="SSF55785">
    <property type="entry name" value="PYP-like sensor domain (PAS domain)"/>
    <property type="match status" value="4"/>
</dbReference>
<dbReference type="OrthoDB" id="9797605at2"/>
<dbReference type="PROSITE" id="PS50109">
    <property type="entry name" value="HIS_KIN"/>
    <property type="match status" value="1"/>
</dbReference>
<dbReference type="PROSITE" id="PS50113">
    <property type="entry name" value="PAC"/>
    <property type="match status" value="2"/>
</dbReference>
<dbReference type="CDD" id="cd00130">
    <property type="entry name" value="PAS"/>
    <property type="match status" value="1"/>
</dbReference>
<dbReference type="GO" id="GO:0046983">
    <property type="term" value="F:protein dimerization activity"/>
    <property type="evidence" value="ECO:0007669"/>
    <property type="project" value="InterPro"/>
</dbReference>
<dbReference type="RefSeq" id="WP_013660263.1">
    <property type="nucleotide sequence ID" value="NC_015276.1"/>
</dbReference>
<gene>
    <name evidence="7" type="ordered locus">Marme_1083</name>
</gene>
<name>F2JTE0_MARM1</name>
<feature type="domain" description="PAC" evidence="6">
    <location>
        <begin position="227"/>
        <end position="282"/>
    </location>
</feature>
<dbReference type="InterPro" id="IPR000014">
    <property type="entry name" value="PAS"/>
</dbReference>
<keyword evidence="8" id="KW-1185">Reference proteome</keyword>
<dbReference type="PATRIC" id="fig|717774.3.peg.1123"/>
<dbReference type="SUPFAM" id="SSF55874">
    <property type="entry name" value="ATPase domain of HSP90 chaperone/DNA topoisomerase II/histidine kinase"/>
    <property type="match status" value="1"/>
</dbReference>
<dbReference type="STRING" id="717774.Marme_1083"/>
<feature type="domain" description="Histidine kinase" evidence="4">
    <location>
        <begin position="560"/>
        <end position="749"/>
    </location>
</feature>
<dbReference type="CDD" id="cd16917">
    <property type="entry name" value="HATPase_UhpB-NarQ-NarX-like"/>
    <property type="match status" value="1"/>
</dbReference>
<organism evidence="7 8">
    <name type="scientific">Marinomonas mediterranea (strain ATCC 700492 / JCM 21426 / NBRC 103028 / MMB-1)</name>
    <dbReference type="NCBI Taxonomy" id="717774"/>
    <lineage>
        <taxon>Bacteria</taxon>
        <taxon>Pseudomonadati</taxon>
        <taxon>Pseudomonadota</taxon>
        <taxon>Gammaproteobacteria</taxon>
        <taxon>Oceanospirillales</taxon>
        <taxon>Oceanospirillaceae</taxon>
        <taxon>Marinomonas</taxon>
    </lineage>
</organism>
<dbReference type="SMART" id="SM00086">
    <property type="entry name" value="PAC"/>
    <property type="match status" value="3"/>
</dbReference>
<dbReference type="Pfam" id="PF13426">
    <property type="entry name" value="PAS_9"/>
    <property type="match status" value="1"/>
</dbReference>
<protein>
    <submittedName>
        <fullName evidence="7">PAS/PAC sensor signal transduction histidine kinase</fullName>
    </submittedName>
</protein>
<dbReference type="AlphaFoldDB" id="F2JTE0"/>
<dbReference type="InterPro" id="IPR013656">
    <property type="entry name" value="PAS_4"/>
</dbReference>
<accession>F2JTE0</accession>
<feature type="domain" description="PAS" evidence="5">
    <location>
        <begin position="410"/>
        <end position="454"/>
    </location>
</feature>
<dbReference type="InterPro" id="IPR000700">
    <property type="entry name" value="PAS-assoc_C"/>
</dbReference>
<dbReference type="InterPro" id="IPR050482">
    <property type="entry name" value="Sensor_HK_TwoCompSys"/>
</dbReference>
<feature type="domain" description="PAC" evidence="6">
    <location>
        <begin position="481"/>
        <end position="534"/>
    </location>
</feature>
<dbReference type="InterPro" id="IPR011712">
    <property type="entry name" value="Sig_transdc_His_kin_sub3_dim/P"/>
</dbReference>
<dbReference type="Pfam" id="PF02518">
    <property type="entry name" value="HATPase_c"/>
    <property type="match status" value="1"/>
</dbReference>
<dbReference type="PANTHER" id="PTHR24421:SF59">
    <property type="entry name" value="OXYGEN SENSOR HISTIDINE KINASE NREB"/>
    <property type="match status" value="1"/>
</dbReference>
<proteinExistence type="predicted"/>
<reference evidence="7 8" key="1">
    <citation type="journal article" date="2012" name="Stand. Genomic Sci.">
        <title>Complete genome sequence of the melanogenic marine bacterium Marinomonas mediterranea type strain (MMB-1(T)).</title>
        <authorList>
            <person name="Lucas-Elio P."/>
            <person name="Goodwin L."/>
            <person name="Woyke T."/>
            <person name="Pitluck S."/>
            <person name="Nolan M."/>
            <person name="Kyrpides N.C."/>
            <person name="Detter J.C."/>
            <person name="Copeland A."/>
            <person name="Teshima H."/>
            <person name="Bruce D."/>
            <person name="Detter C."/>
            <person name="Tapia R."/>
            <person name="Han S."/>
            <person name="Land M.L."/>
            <person name="Ivanova N."/>
            <person name="Mikhailova N."/>
            <person name="Johnston A.W."/>
            <person name="Sanchez-Amat A."/>
        </authorList>
    </citation>
    <scope>NUCLEOTIDE SEQUENCE [LARGE SCALE GENOMIC DNA]</scope>
    <source>
        <strain evidence="8">ATCC 700492 / JCM 21426 / NBRC 103028 / MMB-1</strain>
    </source>
</reference>
<dbReference type="NCBIfam" id="TIGR00229">
    <property type="entry name" value="sensory_box"/>
    <property type="match status" value="3"/>
</dbReference>